<evidence type="ECO:0000256" key="1">
    <source>
        <dbReference type="ARBA" id="ARBA00004604"/>
    </source>
</evidence>
<dbReference type="GO" id="GO:0034399">
    <property type="term" value="C:nuclear periphery"/>
    <property type="evidence" value="ECO:0007669"/>
    <property type="project" value="TreeGrafter"/>
</dbReference>
<dbReference type="EMBL" id="JAYWIO010000003">
    <property type="protein sequence ID" value="KAK7273845.1"/>
    <property type="molecule type" value="Genomic_DNA"/>
</dbReference>
<evidence type="ECO:0000256" key="4">
    <source>
        <dbReference type="ARBA" id="ARBA00023054"/>
    </source>
</evidence>
<feature type="region of interest" description="Disordered" evidence="6">
    <location>
        <begin position="1"/>
        <end position="32"/>
    </location>
</feature>
<evidence type="ECO:0000256" key="2">
    <source>
        <dbReference type="ARBA" id="ARBA00007336"/>
    </source>
</evidence>
<dbReference type="InterPro" id="IPR008610">
    <property type="entry name" value="Ebp2"/>
</dbReference>
<dbReference type="GO" id="GO:0030687">
    <property type="term" value="C:preribosome, large subunit precursor"/>
    <property type="evidence" value="ECO:0007669"/>
    <property type="project" value="TreeGrafter"/>
</dbReference>
<feature type="compositionally biased region" description="Acidic residues" evidence="6">
    <location>
        <begin position="1"/>
        <end position="12"/>
    </location>
</feature>
<evidence type="ECO:0000313" key="7">
    <source>
        <dbReference type="EMBL" id="KAK7273845.1"/>
    </source>
</evidence>
<evidence type="ECO:0000256" key="6">
    <source>
        <dbReference type="SAM" id="MobiDB-lite"/>
    </source>
</evidence>
<keyword evidence="4" id="KW-0175">Coiled coil</keyword>
<dbReference type="AlphaFoldDB" id="A0AAN9FE35"/>
<dbReference type="PANTHER" id="PTHR13028">
    <property type="entry name" value="RRNA PROCESSING PROTEIN EBNA1-BINDING PROTEIN-RELATED"/>
    <property type="match status" value="1"/>
</dbReference>
<accession>A0AAN9FE35</accession>
<evidence type="ECO:0000256" key="5">
    <source>
        <dbReference type="ARBA" id="ARBA00023242"/>
    </source>
</evidence>
<evidence type="ECO:0000256" key="3">
    <source>
        <dbReference type="ARBA" id="ARBA00022517"/>
    </source>
</evidence>
<keyword evidence="8" id="KW-1185">Reference proteome</keyword>
<comment type="subcellular location">
    <subcellularLocation>
        <location evidence="1">Nucleus</location>
        <location evidence="1">Nucleolus</location>
    </subcellularLocation>
</comment>
<organism evidence="7 8">
    <name type="scientific">Crotalaria pallida</name>
    <name type="common">Smooth rattlebox</name>
    <name type="synonym">Crotalaria striata</name>
    <dbReference type="NCBI Taxonomy" id="3830"/>
    <lineage>
        <taxon>Eukaryota</taxon>
        <taxon>Viridiplantae</taxon>
        <taxon>Streptophyta</taxon>
        <taxon>Embryophyta</taxon>
        <taxon>Tracheophyta</taxon>
        <taxon>Spermatophyta</taxon>
        <taxon>Magnoliopsida</taxon>
        <taxon>eudicotyledons</taxon>
        <taxon>Gunneridae</taxon>
        <taxon>Pentapetalae</taxon>
        <taxon>rosids</taxon>
        <taxon>fabids</taxon>
        <taxon>Fabales</taxon>
        <taxon>Fabaceae</taxon>
        <taxon>Papilionoideae</taxon>
        <taxon>50 kb inversion clade</taxon>
        <taxon>genistoids sensu lato</taxon>
        <taxon>core genistoids</taxon>
        <taxon>Crotalarieae</taxon>
        <taxon>Crotalaria</taxon>
    </lineage>
</organism>
<feature type="compositionally biased region" description="Basic and acidic residues" evidence="6">
    <location>
        <begin position="161"/>
        <end position="177"/>
    </location>
</feature>
<name>A0AAN9FE35_CROPI</name>
<dbReference type="PANTHER" id="PTHR13028:SF0">
    <property type="entry name" value="RRNA-PROCESSING PROTEIN EBP2-RELATED"/>
    <property type="match status" value="1"/>
</dbReference>
<dbReference type="GO" id="GO:0006364">
    <property type="term" value="P:rRNA processing"/>
    <property type="evidence" value="ECO:0007669"/>
    <property type="project" value="TreeGrafter"/>
</dbReference>
<keyword evidence="5" id="KW-0539">Nucleus</keyword>
<evidence type="ECO:0000313" key="8">
    <source>
        <dbReference type="Proteomes" id="UP001372338"/>
    </source>
</evidence>
<feature type="compositionally biased region" description="Basic and acidic residues" evidence="6">
    <location>
        <begin position="137"/>
        <end position="155"/>
    </location>
</feature>
<dbReference type="Pfam" id="PF05890">
    <property type="entry name" value="Ebp2"/>
    <property type="match status" value="1"/>
</dbReference>
<gene>
    <name evidence="7" type="ORF">RIF29_14909</name>
</gene>
<feature type="region of interest" description="Disordered" evidence="6">
    <location>
        <begin position="137"/>
        <end position="278"/>
    </location>
</feature>
<reference evidence="7 8" key="1">
    <citation type="submission" date="2024-01" db="EMBL/GenBank/DDBJ databases">
        <title>The genomes of 5 underutilized Papilionoideae crops provide insights into root nodulation and disease resistanc.</title>
        <authorList>
            <person name="Yuan L."/>
        </authorList>
    </citation>
    <scope>NUCLEOTIDE SEQUENCE [LARGE SCALE GENOMIC DNA]</scope>
    <source>
        <strain evidence="7">ZHUSHIDOU_FW_LH</strain>
        <tissue evidence="7">Leaf</tissue>
    </source>
</reference>
<comment type="similarity">
    <text evidence="2">Belongs to the EBP2 family.</text>
</comment>
<evidence type="ECO:0008006" key="9">
    <source>
        <dbReference type="Google" id="ProtNLM"/>
    </source>
</evidence>
<comment type="caution">
    <text evidence="7">The sequence shown here is derived from an EMBL/GenBank/DDBJ whole genome shotgun (WGS) entry which is preliminary data.</text>
</comment>
<feature type="compositionally biased region" description="Basic and acidic residues" evidence="6">
    <location>
        <begin position="191"/>
        <end position="207"/>
    </location>
</feature>
<proteinExistence type="inferred from homology"/>
<dbReference type="GO" id="GO:0005730">
    <property type="term" value="C:nucleolus"/>
    <property type="evidence" value="ECO:0007669"/>
    <property type="project" value="UniProtKB-SubCell"/>
</dbReference>
<sequence length="278" mass="31477">MTIDNETEDLDAEISVSESGSESEDEDVKLAEPSKTAVYNRGALLDKLGDISWPENVEWTHKLAIDIDQEQEVDVNDDLARELAFYTQALEGTKQAFDKLQSMGQPFLRPADYYAEMVKTDSHMVKVKGRLLAEKRKMEEADERRKARESKRLAKEIQAQKTKERAKQKKEDIESVKKWRKQRQQSGFAGDGKDAEFSFEDGKVFERSKKKRPGVLPGDRSGGKAKQGFAKGKKRESRDSKFGFGGRKGLKKQNTDETTYGGKGFNKGSAQGNKKRKR</sequence>
<keyword evidence="3" id="KW-0690">Ribosome biogenesis</keyword>
<dbReference type="Proteomes" id="UP001372338">
    <property type="component" value="Unassembled WGS sequence"/>
</dbReference>
<protein>
    <recommendedName>
        <fullName evidence="9">rRNA processing protein EBP2</fullName>
    </recommendedName>
</protein>
<dbReference type="GO" id="GO:0042273">
    <property type="term" value="P:ribosomal large subunit biogenesis"/>
    <property type="evidence" value="ECO:0007669"/>
    <property type="project" value="TreeGrafter"/>
</dbReference>